<dbReference type="Gene3D" id="1.25.40.10">
    <property type="entry name" value="Tetratricopeptide repeat domain"/>
    <property type="match status" value="1"/>
</dbReference>
<dbReference type="InterPro" id="IPR019734">
    <property type="entry name" value="TPR_rpt"/>
</dbReference>
<keyword evidence="2" id="KW-1133">Transmembrane helix</keyword>
<evidence type="ECO:0000256" key="2">
    <source>
        <dbReference type="SAM" id="Phobius"/>
    </source>
</evidence>
<feature type="repeat" description="TPR" evidence="1">
    <location>
        <begin position="189"/>
        <end position="222"/>
    </location>
</feature>
<dbReference type="PROSITE" id="PS50005">
    <property type="entry name" value="TPR"/>
    <property type="match status" value="1"/>
</dbReference>
<organism evidence="3 4">
    <name type="scientific">Zophobas morio</name>
    <dbReference type="NCBI Taxonomy" id="2755281"/>
    <lineage>
        <taxon>Eukaryota</taxon>
        <taxon>Metazoa</taxon>
        <taxon>Ecdysozoa</taxon>
        <taxon>Arthropoda</taxon>
        <taxon>Hexapoda</taxon>
        <taxon>Insecta</taxon>
        <taxon>Pterygota</taxon>
        <taxon>Neoptera</taxon>
        <taxon>Endopterygota</taxon>
        <taxon>Coleoptera</taxon>
        <taxon>Polyphaga</taxon>
        <taxon>Cucujiformia</taxon>
        <taxon>Tenebrionidae</taxon>
        <taxon>Zophobas</taxon>
    </lineage>
</organism>
<reference evidence="3" key="1">
    <citation type="journal article" date="2023" name="G3 (Bethesda)">
        <title>Whole genome assemblies of Zophobas morio and Tenebrio molitor.</title>
        <authorList>
            <person name="Kaur S."/>
            <person name="Stinson S.A."/>
            <person name="diCenzo G.C."/>
        </authorList>
    </citation>
    <scope>NUCLEOTIDE SEQUENCE</scope>
    <source>
        <strain evidence="3">QUZm001</strain>
    </source>
</reference>
<keyword evidence="2" id="KW-0472">Membrane</keyword>
<dbReference type="AlphaFoldDB" id="A0AA38MQ83"/>
<protein>
    <submittedName>
        <fullName evidence="3">Uncharacterized protein</fullName>
    </submittedName>
</protein>
<keyword evidence="1" id="KW-0802">TPR repeat</keyword>
<dbReference type="InterPro" id="IPR011990">
    <property type="entry name" value="TPR-like_helical_dom_sf"/>
</dbReference>
<gene>
    <name evidence="3" type="ORF">Zmor_008380</name>
</gene>
<evidence type="ECO:0000313" key="3">
    <source>
        <dbReference type="EMBL" id="KAJ3664192.1"/>
    </source>
</evidence>
<accession>A0AA38MQ83</accession>
<evidence type="ECO:0000313" key="4">
    <source>
        <dbReference type="Proteomes" id="UP001168821"/>
    </source>
</evidence>
<comment type="caution">
    <text evidence="3">The sequence shown here is derived from an EMBL/GenBank/DDBJ whole genome shotgun (WGS) entry which is preliminary data.</text>
</comment>
<proteinExistence type="predicted"/>
<name>A0AA38MQ83_9CUCU</name>
<dbReference type="EMBL" id="JALNTZ010000002">
    <property type="protein sequence ID" value="KAJ3664192.1"/>
    <property type="molecule type" value="Genomic_DNA"/>
</dbReference>
<feature type="transmembrane region" description="Helical" evidence="2">
    <location>
        <begin position="354"/>
        <end position="371"/>
    </location>
</feature>
<keyword evidence="2" id="KW-0812">Transmembrane</keyword>
<sequence>MGKELSKESYFELVNSTNRDIINTSISEVDNYDWDGNYRPDHNLVHRKVWRKGGSIRELETVNARASHCPFTMTLEFSDGTKDVIRVHQRYATLDCTDKYIFQHFKKSHEIYYRRSDHNTLLITVENTNSQLENESAEEKNREGEEAMRRRMYEEAILKFEAAKKLANESPTINTINSNLRKAEDSNKANKLNEEGKELMKTGNYESAVKKFDGALKVAEKSMSEDITSNKKKALNARAEELIKEGEDAFRRKLYTTNTEDSLRLVELKIAGNELFNEAASLELEASNLYEKAKGTQTVNDYTMTQQKYEDVLKKYTQAKNKFEEGSSDDKKFDSSITFINDHLPKMTMKNQRIFFLTFTITLFVSVVAWSRETHFRLRNFSEDDIITTVVTGFDSFDFEKNNGPQDKLQNLSIPTNSSVKYQIEVNHFASNCPFTMTLWFSDLTSDWFRINQKFAIKMAKPDFSHSGNRTISFSRKGKTLTVTVKDKE</sequence>
<dbReference type="Proteomes" id="UP001168821">
    <property type="component" value="Unassembled WGS sequence"/>
</dbReference>
<dbReference type="SUPFAM" id="SSF48452">
    <property type="entry name" value="TPR-like"/>
    <property type="match status" value="1"/>
</dbReference>
<evidence type="ECO:0000256" key="1">
    <source>
        <dbReference type="PROSITE-ProRule" id="PRU00339"/>
    </source>
</evidence>
<keyword evidence="4" id="KW-1185">Reference proteome</keyword>